<dbReference type="EMBL" id="JPRO01000023">
    <property type="protein sequence ID" value="KFE97872.1"/>
    <property type="molecule type" value="Genomic_DNA"/>
</dbReference>
<accession>A0A085Z0A9</accession>
<evidence type="ECO:0000256" key="1">
    <source>
        <dbReference type="ARBA" id="ARBA00022729"/>
    </source>
</evidence>
<dbReference type="InterPro" id="IPR017853">
    <property type="entry name" value="GH"/>
</dbReference>
<organism evidence="6 7">
    <name type="scientific">Chryseobacterium luteum</name>
    <dbReference type="NCBI Taxonomy" id="421531"/>
    <lineage>
        <taxon>Bacteria</taxon>
        <taxon>Pseudomonadati</taxon>
        <taxon>Bacteroidota</taxon>
        <taxon>Flavobacteriia</taxon>
        <taxon>Flavobacteriales</taxon>
        <taxon>Weeksellaceae</taxon>
        <taxon>Chryseobacterium group</taxon>
        <taxon>Chryseobacterium</taxon>
    </lineage>
</organism>
<keyword evidence="1" id="KW-0732">Signal</keyword>
<dbReference type="STRING" id="421531.IX38_19575"/>
<keyword evidence="3 4" id="KW-0326">Glycosidase</keyword>
<dbReference type="Pfam" id="PF00150">
    <property type="entry name" value="Cellulase"/>
    <property type="match status" value="1"/>
</dbReference>
<evidence type="ECO:0000313" key="7">
    <source>
        <dbReference type="Proteomes" id="UP000028703"/>
    </source>
</evidence>
<dbReference type="GO" id="GO:0009986">
    <property type="term" value="C:cell surface"/>
    <property type="evidence" value="ECO:0007669"/>
    <property type="project" value="TreeGrafter"/>
</dbReference>
<dbReference type="InterPro" id="IPR008979">
    <property type="entry name" value="Galactose-bd-like_sf"/>
</dbReference>
<dbReference type="PANTHER" id="PTHR31297:SF13">
    <property type="entry name" value="PUTATIVE-RELATED"/>
    <property type="match status" value="1"/>
</dbReference>
<proteinExistence type="inferred from homology"/>
<dbReference type="Gene3D" id="3.20.20.80">
    <property type="entry name" value="Glycosidases"/>
    <property type="match status" value="1"/>
</dbReference>
<evidence type="ECO:0000259" key="5">
    <source>
        <dbReference type="PROSITE" id="PS51175"/>
    </source>
</evidence>
<comment type="caution">
    <text evidence="6">The sequence shown here is derived from an EMBL/GenBank/DDBJ whole genome shotgun (WGS) entry which is preliminary data.</text>
</comment>
<reference evidence="6 7" key="1">
    <citation type="submission" date="2014-07" db="EMBL/GenBank/DDBJ databases">
        <title>Genome of Chryseobacterium luteum DSM 18605.</title>
        <authorList>
            <person name="Stropko S.J."/>
            <person name="Pipes S.E."/>
            <person name="Newman J.D."/>
        </authorList>
    </citation>
    <scope>NUCLEOTIDE SEQUENCE [LARGE SCALE GENOMIC DNA]</scope>
    <source>
        <strain evidence="6 7">DSM 18605</strain>
    </source>
</reference>
<dbReference type="SMART" id="SM00606">
    <property type="entry name" value="CBD_IV"/>
    <property type="match status" value="1"/>
</dbReference>
<name>A0A085Z0A9_9FLAO</name>
<dbReference type="InterPro" id="IPR006584">
    <property type="entry name" value="Cellulose-bd_IV"/>
</dbReference>
<dbReference type="InterPro" id="IPR050386">
    <property type="entry name" value="Glycosyl_hydrolase_5"/>
</dbReference>
<dbReference type="OrthoDB" id="9800955at2"/>
<dbReference type="SUPFAM" id="SSF51445">
    <property type="entry name" value="(Trans)glycosidases"/>
    <property type="match status" value="1"/>
</dbReference>
<dbReference type="PANTHER" id="PTHR31297">
    <property type="entry name" value="GLUCAN ENDO-1,6-BETA-GLUCOSIDASE B"/>
    <property type="match status" value="1"/>
</dbReference>
<comment type="similarity">
    <text evidence="4">Belongs to the glycosyl hydrolase 5 (cellulase A) family.</text>
</comment>
<gene>
    <name evidence="6" type="ORF">IX38_19575</name>
</gene>
<dbReference type="Gene3D" id="2.60.120.260">
    <property type="entry name" value="Galactose-binding domain-like"/>
    <property type="match status" value="1"/>
</dbReference>
<dbReference type="InterPro" id="IPR001547">
    <property type="entry name" value="Glyco_hydro_5"/>
</dbReference>
<dbReference type="CDD" id="cd04080">
    <property type="entry name" value="CBM6_cellulase-like"/>
    <property type="match status" value="1"/>
</dbReference>
<evidence type="ECO:0000256" key="2">
    <source>
        <dbReference type="ARBA" id="ARBA00022801"/>
    </source>
</evidence>
<evidence type="ECO:0000313" key="6">
    <source>
        <dbReference type="EMBL" id="KFE97872.1"/>
    </source>
</evidence>
<dbReference type="Proteomes" id="UP000028703">
    <property type="component" value="Unassembled WGS sequence"/>
</dbReference>
<dbReference type="InterPro" id="IPR005084">
    <property type="entry name" value="CBM6"/>
</dbReference>
<keyword evidence="7" id="KW-1185">Reference proteome</keyword>
<dbReference type="Pfam" id="PF18099">
    <property type="entry name" value="CBM_35_2"/>
    <property type="match status" value="1"/>
</dbReference>
<dbReference type="RefSeq" id="WP_034707451.1">
    <property type="nucleotide sequence ID" value="NZ_JPRO01000023.1"/>
</dbReference>
<evidence type="ECO:0000256" key="3">
    <source>
        <dbReference type="ARBA" id="ARBA00023295"/>
    </source>
</evidence>
<dbReference type="GO" id="GO:0009251">
    <property type="term" value="P:glucan catabolic process"/>
    <property type="evidence" value="ECO:0007669"/>
    <property type="project" value="TreeGrafter"/>
</dbReference>
<evidence type="ECO:0000256" key="4">
    <source>
        <dbReference type="RuleBase" id="RU361153"/>
    </source>
</evidence>
<dbReference type="GO" id="GO:0008422">
    <property type="term" value="F:beta-glucosidase activity"/>
    <property type="evidence" value="ECO:0007669"/>
    <property type="project" value="TreeGrafter"/>
</dbReference>
<sequence>MKRAILLSALLLSQFGTSQLLKTEGQKIVNDKGENIQLRGLGLGGWMLQEGYMLKTADFAGPQYKIKEKITELIGEDGMRNFYKAYLKNGVTKQDIDFLTKVGFNSIRLPMHYDLYTLPIEKEPVKGKNMWLEEGFKMTDNLLKWCAANKIYLILDLHAAPGGQGNDVNISDNDKTKPSLWESSENQEKTIALWKKLAERYKDEPWIGGYDLINEPNINFTGKNPNGTDEMSNAPLWKLQKDITTAIRENDKKHIIFIEGNGWGNNYNGLIPIWDSNMVFSFHKYWNYNNDETIQSILDLRKKHNIPIWLGETGENSNVWFTELIQLLNKHNIGYAFWPMKKIDNIAGITNVKITPEYEKLLNYWKNGGEKPSKDYATKALMKIAENYKFSNVEIKNDVIDAMFRQVTDDSTKPFKKHQAPGRIFASEYDLGRMGSAYLDKDFINLWVSDPKKRSEWNSGQQMRNDGVDIYLCYDHITNTYYVGKTEAGEWLQYTLNAKADKNYTFSIRYAGKNDAGIRLEDASGKLLAKVSLPSTGGDENWKTVSVKNVPLRNGINTIRLHVESGGSNLNYFEIQ</sequence>
<dbReference type="PROSITE" id="PS51175">
    <property type="entry name" value="CBM6"/>
    <property type="match status" value="1"/>
</dbReference>
<feature type="domain" description="CBM6" evidence="5">
    <location>
        <begin position="453"/>
        <end position="576"/>
    </location>
</feature>
<dbReference type="GO" id="GO:0005576">
    <property type="term" value="C:extracellular region"/>
    <property type="evidence" value="ECO:0007669"/>
    <property type="project" value="TreeGrafter"/>
</dbReference>
<protein>
    <submittedName>
        <fullName evidence="6">Glycosyl hydrolase family 5</fullName>
    </submittedName>
</protein>
<keyword evidence="2 4" id="KW-0378">Hydrolase</keyword>
<dbReference type="eggNOG" id="COG2730">
    <property type="taxonomic scope" value="Bacteria"/>
</dbReference>
<dbReference type="InterPro" id="IPR041342">
    <property type="entry name" value="CBM35"/>
</dbReference>
<dbReference type="SUPFAM" id="SSF49785">
    <property type="entry name" value="Galactose-binding domain-like"/>
    <property type="match status" value="1"/>
</dbReference>
<dbReference type="AlphaFoldDB" id="A0A085Z0A9"/>
<dbReference type="GO" id="GO:0030246">
    <property type="term" value="F:carbohydrate binding"/>
    <property type="evidence" value="ECO:0007669"/>
    <property type="project" value="InterPro"/>
</dbReference>